<keyword evidence="3" id="KW-1133">Transmembrane helix</keyword>
<reference evidence="4 5" key="1">
    <citation type="submission" date="2015-11" db="EMBL/GenBank/DDBJ databases">
        <title>Draft Genome Sequence of the Strain BR 10303 (Bradyrhizobium sp.) isolated from nodules of Centrolobium paraense.</title>
        <authorList>
            <person name="Zelli J.E."/>
            <person name="Simoes-Araujo J.L."/>
            <person name="Barauna A.C."/>
            <person name="Silva K."/>
        </authorList>
    </citation>
    <scope>NUCLEOTIDE SEQUENCE [LARGE SCALE GENOMIC DNA]</scope>
    <source>
        <strain evidence="4 5">BR 10303</strain>
    </source>
</reference>
<dbReference type="GO" id="GO:0005886">
    <property type="term" value="C:plasma membrane"/>
    <property type="evidence" value="ECO:0007669"/>
    <property type="project" value="TreeGrafter"/>
</dbReference>
<feature type="compositionally biased region" description="Pro residues" evidence="2">
    <location>
        <begin position="444"/>
        <end position="453"/>
    </location>
</feature>
<keyword evidence="3" id="KW-0472">Membrane</keyword>
<dbReference type="OrthoDB" id="230260at2"/>
<dbReference type="EMBL" id="LNCU01000034">
    <property type="protein sequence ID" value="KWV58999.1"/>
    <property type="molecule type" value="Genomic_DNA"/>
</dbReference>
<protein>
    <submittedName>
        <fullName evidence="4">Lipopolysaccharide biosynthesis protein</fullName>
    </submittedName>
</protein>
<gene>
    <name evidence="4" type="ORF">AS156_32965</name>
</gene>
<feature type="coiled-coil region" evidence="1">
    <location>
        <begin position="319"/>
        <end position="346"/>
    </location>
</feature>
<feature type="compositionally biased region" description="Basic and acidic residues" evidence="2">
    <location>
        <begin position="433"/>
        <end position="443"/>
    </location>
</feature>
<dbReference type="PANTHER" id="PTHR32309:SF13">
    <property type="entry name" value="FERRIC ENTEROBACTIN TRANSPORT PROTEIN FEPE"/>
    <property type="match status" value="1"/>
</dbReference>
<evidence type="ECO:0000256" key="1">
    <source>
        <dbReference type="SAM" id="Coils"/>
    </source>
</evidence>
<dbReference type="PANTHER" id="PTHR32309">
    <property type="entry name" value="TYROSINE-PROTEIN KINASE"/>
    <property type="match status" value="1"/>
</dbReference>
<dbReference type="InterPro" id="IPR050445">
    <property type="entry name" value="Bact_polysacc_biosynth/exp"/>
</dbReference>
<feature type="transmembrane region" description="Helical" evidence="3">
    <location>
        <begin position="34"/>
        <end position="56"/>
    </location>
</feature>
<proteinExistence type="predicted"/>
<dbReference type="AlphaFoldDB" id="A0A120FQT3"/>
<name>A0A120FQT3_9BRAD</name>
<feature type="region of interest" description="Disordered" evidence="2">
    <location>
        <begin position="433"/>
        <end position="455"/>
    </location>
</feature>
<comment type="caution">
    <text evidence="4">The sequence shown here is derived from an EMBL/GenBank/DDBJ whole genome shotgun (WGS) entry which is preliminary data.</text>
</comment>
<feature type="coiled-coil region" evidence="1">
    <location>
        <begin position="191"/>
        <end position="255"/>
    </location>
</feature>
<keyword evidence="1" id="KW-0175">Coiled coil</keyword>
<keyword evidence="3" id="KW-0812">Transmembrane</keyword>
<evidence type="ECO:0000256" key="3">
    <source>
        <dbReference type="SAM" id="Phobius"/>
    </source>
</evidence>
<keyword evidence="5" id="KW-1185">Reference proteome</keyword>
<dbReference type="GO" id="GO:0004713">
    <property type="term" value="F:protein tyrosine kinase activity"/>
    <property type="evidence" value="ECO:0007669"/>
    <property type="project" value="TreeGrafter"/>
</dbReference>
<organism evidence="4 5">
    <name type="scientific">Bradyrhizobium macuxiense</name>
    <dbReference type="NCBI Taxonomy" id="1755647"/>
    <lineage>
        <taxon>Bacteria</taxon>
        <taxon>Pseudomonadati</taxon>
        <taxon>Pseudomonadota</taxon>
        <taxon>Alphaproteobacteria</taxon>
        <taxon>Hyphomicrobiales</taxon>
        <taxon>Nitrobacteraceae</taxon>
        <taxon>Bradyrhizobium</taxon>
    </lineage>
</organism>
<accession>A0A120FQT3</accession>
<evidence type="ECO:0000256" key="2">
    <source>
        <dbReference type="SAM" id="MobiDB-lite"/>
    </source>
</evidence>
<dbReference type="Proteomes" id="UP000057737">
    <property type="component" value="Unassembled WGS sequence"/>
</dbReference>
<sequence>MPVTDRGGARPEFRKAALTIPGAVAFFRNNGLRVALLSLALFAAGVGLLMMLPLHYAATALVVVDPREQRVTNDQDVLPGIGQDAAALQSLIEIAKSDGFLRSVVEQLNIRNDPDIAGSETDPARILDRFRKRLDISRRGLTYVIAMTFVSNSPEKSARYANAIAQAFVASQAKDRTIATDDAADWLGDRLKSLSNNLRASEDAVAQFKHDHAIVDAGREGTTQQLRIVELNRQVAAARLKTEEAKTRYEQTQRDLKTNVEAPVKQDLLTALRAQRAALNDQIAQRRAVLGDRHPELVIALGQLAELNKQIEVERQRNIATAKSEYETLQDQQKTLEDQLKAAEAKALTDAQSQVKLQELQRSADANKNIYEQFLARYKATDEQRLLQSSQTKIVSAASAPTRPTRPPLTLLLVAIAVASTLTSTAAVATLEARKTVPPEKTPEPPPAKPVTPPRATLRDLPVWARIPAATPRDGRMTVWQTPIGGPTDADIRPHMQQLLERIAAVPGQRGKIVLVTSRQPGAGADAIARSLNLCAVDKGMMSALIQVQNDSGLARSADVTIQSTAPSGPRASRAALHAVGLLLGAGRDTMPEDEDIRTEFALIVVDAPSLAEQPEVASLTLHADLIVLVEPEGASDTALRGTIAALSERTSVTIGIVINQAAARPVPATAVAS</sequence>
<evidence type="ECO:0000313" key="5">
    <source>
        <dbReference type="Proteomes" id="UP000057737"/>
    </source>
</evidence>
<evidence type="ECO:0000313" key="4">
    <source>
        <dbReference type="EMBL" id="KWV58999.1"/>
    </source>
</evidence>
<dbReference type="RefSeq" id="WP_066502617.1">
    <property type="nucleotide sequence ID" value="NZ_LNCU01000034.1"/>
</dbReference>